<dbReference type="RefSeq" id="XP_056489068.1">
    <property type="nucleotide sequence ID" value="XM_056629766.1"/>
</dbReference>
<dbReference type="Proteomes" id="UP001147747">
    <property type="component" value="Unassembled WGS sequence"/>
</dbReference>
<accession>A0A9W9W1Z3</accession>
<dbReference type="InterPro" id="IPR001810">
    <property type="entry name" value="F-box_dom"/>
</dbReference>
<reference evidence="3" key="2">
    <citation type="journal article" date="2023" name="IMA Fungus">
        <title>Comparative genomic study of the Penicillium genus elucidates a diverse pangenome and 15 lateral gene transfer events.</title>
        <authorList>
            <person name="Petersen C."/>
            <person name="Sorensen T."/>
            <person name="Nielsen M.R."/>
            <person name="Sondergaard T.E."/>
            <person name="Sorensen J.L."/>
            <person name="Fitzpatrick D.A."/>
            <person name="Frisvad J.C."/>
            <person name="Nielsen K.L."/>
        </authorList>
    </citation>
    <scope>NUCLEOTIDE SEQUENCE</scope>
    <source>
        <strain evidence="3">IBT 29677</strain>
    </source>
</reference>
<keyword evidence="4" id="KW-1185">Reference proteome</keyword>
<protein>
    <recommendedName>
        <fullName evidence="2">F-box domain-containing protein</fullName>
    </recommendedName>
</protein>
<feature type="compositionally biased region" description="Acidic residues" evidence="1">
    <location>
        <begin position="378"/>
        <end position="393"/>
    </location>
</feature>
<organism evidence="3 4">
    <name type="scientific">Penicillium cosmopolitanum</name>
    <dbReference type="NCBI Taxonomy" id="1131564"/>
    <lineage>
        <taxon>Eukaryota</taxon>
        <taxon>Fungi</taxon>
        <taxon>Dikarya</taxon>
        <taxon>Ascomycota</taxon>
        <taxon>Pezizomycotina</taxon>
        <taxon>Eurotiomycetes</taxon>
        <taxon>Eurotiomycetidae</taxon>
        <taxon>Eurotiales</taxon>
        <taxon>Aspergillaceae</taxon>
        <taxon>Penicillium</taxon>
    </lineage>
</organism>
<sequence>MPPPRLDNLPFDVFYQIATSLDDRDYIHLSRTNRIIHDSMQSELIARKTVENVLRHSKEGSIALQAQAGYRKAVSHRFDINEAVATATPYSVSVLAYGSDFLYQQGVLCYRVGQEIRLLDVHRVAQRERVLNLHDVLRRLESSPVDRDAAERVKLIHYHDGIVVLRVINDDALGDALLAIDMESRPGLSRRRRLLLHAVVPSDVPIFVRNSRSYLWYGCFTASAANSDGVWSVCGVDFATLDTIEFPLDRVVDGDLGQTLCFEMYKEHLYAVSTQVASNDDERFSSFYHWFCHAPRQKGYKWNDRVWRREHREGPINEMWTDLSIRTDEETGNPVIIECRREWRHGKSENHRTTYIQPLPTPEEAAEEDLRRSPWVNDNEDEDEDENETETENDNLKNISDHDTHGQTFDQRPEKRLRRNYHAEYEHTHDQNNRQEFIAARTKHRSYHLSAATFIDLVNDPAPEADGLRSRDRIRLRTVSRKRKCPVDEEGTGLLFKHTQTEADGRPVEGSEEQFSCRGVHLWPAEDSPSELTHLLCPDTRAGSVHAISDERSLLYSISSPGLPLGNKALVLISFDPKIRFPNLPSLRSLKAPVVGDIFPVDIPAPGPSSSGSLIREARPLYQAIGRGYWLR</sequence>
<name>A0A9W9W1Z3_9EURO</name>
<reference evidence="3" key="1">
    <citation type="submission" date="2022-12" db="EMBL/GenBank/DDBJ databases">
        <authorList>
            <person name="Petersen C."/>
        </authorList>
    </citation>
    <scope>NUCLEOTIDE SEQUENCE</scope>
    <source>
        <strain evidence="3">IBT 29677</strain>
    </source>
</reference>
<dbReference type="PROSITE" id="PS50181">
    <property type="entry name" value="FBOX"/>
    <property type="match status" value="1"/>
</dbReference>
<feature type="region of interest" description="Disordered" evidence="1">
    <location>
        <begin position="350"/>
        <end position="415"/>
    </location>
</feature>
<gene>
    <name evidence="3" type="ORF">N7509_005129</name>
</gene>
<dbReference type="AlphaFoldDB" id="A0A9W9W1Z3"/>
<evidence type="ECO:0000313" key="4">
    <source>
        <dbReference type="Proteomes" id="UP001147747"/>
    </source>
</evidence>
<dbReference type="GeneID" id="81368746"/>
<comment type="caution">
    <text evidence="3">The sequence shown here is derived from an EMBL/GenBank/DDBJ whole genome shotgun (WGS) entry which is preliminary data.</text>
</comment>
<proteinExistence type="predicted"/>
<feature type="domain" description="F-box" evidence="2">
    <location>
        <begin position="3"/>
        <end position="49"/>
    </location>
</feature>
<evidence type="ECO:0000259" key="2">
    <source>
        <dbReference type="PROSITE" id="PS50181"/>
    </source>
</evidence>
<evidence type="ECO:0000256" key="1">
    <source>
        <dbReference type="SAM" id="MobiDB-lite"/>
    </source>
</evidence>
<dbReference type="OrthoDB" id="5359231at2759"/>
<evidence type="ECO:0000313" key="3">
    <source>
        <dbReference type="EMBL" id="KAJ5397016.1"/>
    </source>
</evidence>
<dbReference type="EMBL" id="JAPZBU010000006">
    <property type="protein sequence ID" value="KAJ5397016.1"/>
    <property type="molecule type" value="Genomic_DNA"/>
</dbReference>